<evidence type="ECO:0000256" key="1">
    <source>
        <dbReference type="SAM" id="Phobius"/>
    </source>
</evidence>
<feature type="transmembrane region" description="Helical" evidence="1">
    <location>
        <begin position="30"/>
        <end position="49"/>
    </location>
</feature>
<dbReference type="Proteomes" id="UP001589733">
    <property type="component" value="Unassembled WGS sequence"/>
</dbReference>
<keyword evidence="1" id="KW-0472">Membrane</keyword>
<keyword evidence="1" id="KW-0812">Transmembrane</keyword>
<reference evidence="2 3" key="1">
    <citation type="submission" date="2024-09" db="EMBL/GenBank/DDBJ databases">
        <authorList>
            <person name="Sun Q."/>
            <person name="Mori K."/>
        </authorList>
    </citation>
    <scope>NUCLEOTIDE SEQUENCE [LARGE SCALE GENOMIC DNA]</scope>
    <source>
        <strain evidence="2 3">JCM 13503</strain>
    </source>
</reference>
<protein>
    <recommendedName>
        <fullName evidence="4">DUF202 domain-containing protein</fullName>
    </recommendedName>
</protein>
<name>A0ABV6B619_9DEIO</name>
<proteinExistence type="predicted"/>
<comment type="caution">
    <text evidence="2">The sequence shown here is derived from an EMBL/GenBank/DDBJ whole genome shotgun (WGS) entry which is preliminary data.</text>
</comment>
<organism evidence="2 3">
    <name type="scientific">Deinococcus oregonensis</name>
    <dbReference type="NCBI Taxonomy" id="1805970"/>
    <lineage>
        <taxon>Bacteria</taxon>
        <taxon>Thermotogati</taxon>
        <taxon>Deinococcota</taxon>
        <taxon>Deinococci</taxon>
        <taxon>Deinococcales</taxon>
        <taxon>Deinococcaceae</taxon>
        <taxon>Deinococcus</taxon>
    </lineage>
</organism>
<evidence type="ECO:0000313" key="2">
    <source>
        <dbReference type="EMBL" id="MFB9995205.1"/>
    </source>
</evidence>
<accession>A0ABV6B619</accession>
<keyword evidence="3" id="KW-1185">Reference proteome</keyword>
<sequence>MNNLSSLTMRPQERKTYLVSCVRVSLIKRWYLLIGAVVVGAVLAFSFGLSRMDQILVGLLLMLGSAILIGLQSWHRHADDMPSSRVLIDSSQPE</sequence>
<evidence type="ECO:0000313" key="3">
    <source>
        <dbReference type="Proteomes" id="UP001589733"/>
    </source>
</evidence>
<dbReference type="EMBL" id="JBHLYR010000084">
    <property type="protein sequence ID" value="MFB9995205.1"/>
    <property type="molecule type" value="Genomic_DNA"/>
</dbReference>
<evidence type="ECO:0008006" key="4">
    <source>
        <dbReference type="Google" id="ProtNLM"/>
    </source>
</evidence>
<gene>
    <name evidence="2" type="ORF">ACFFLM_24980</name>
</gene>
<keyword evidence="1" id="KW-1133">Transmembrane helix</keyword>
<feature type="transmembrane region" description="Helical" evidence="1">
    <location>
        <begin position="55"/>
        <end position="74"/>
    </location>
</feature>
<dbReference type="RefSeq" id="WP_380016916.1">
    <property type="nucleotide sequence ID" value="NZ_JBHLYR010000084.1"/>
</dbReference>